<sequence length="115" mass="12414">MPGLRGIDNIKKAMERRERERDESLKLALEAERDEAVGTPQVAEEGARDDIERRIAERLADQRRAAEERAAAWRAGATAGAFSASRFIAAAAPRKPAEPAAPNPAPEGQPPFQGG</sequence>
<reference evidence="3" key="1">
    <citation type="submission" date="2010-03" db="EMBL/GenBank/DDBJ databases">
        <title>The genome sequence of Synergistetes sp. SGP1.</title>
        <authorList>
            <consortium name="metaHIT consortium -- http://www.metahit.eu/"/>
            <person name="Pajon A."/>
            <person name="Turner K."/>
            <person name="Parkhill J."/>
            <person name="Wade W."/>
            <person name="Vartoukian S."/>
        </authorList>
    </citation>
    <scope>NUCLEOTIDE SEQUENCE [LARGE SCALE GENOMIC DNA]</scope>
    <source>
        <strain evidence="3">SGP1</strain>
    </source>
</reference>
<feature type="compositionally biased region" description="Pro residues" evidence="1">
    <location>
        <begin position="99"/>
        <end position="109"/>
    </location>
</feature>
<keyword evidence="3" id="KW-1185">Reference proteome</keyword>
<name>A0AB94IY90_9BACT</name>
<feature type="region of interest" description="Disordered" evidence="1">
    <location>
        <begin position="90"/>
        <end position="115"/>
    </location>
</feature>
<dbReference type="EMBL" id="FP929056">
    <property type="protein sequence ID" value="CBL28667.1"/>
    <property type="molecule type" value="Genomic_DNA"/>
</dbReference>
<evidence type="ECO:0000313" key="3">
    <source>
        <dbReference type="Proteomes" id="UP000008957"/>
    </source>
</evidence>
<dbReference type="KEGG" id="sbr:SY1_17540"/>
<dbReference type="RefSeq" id="WP_015556814.1">
    <property type="nucleotide sequence ID" value="NC_021038.1"/>
</dbReference>
<accession>A0AB94IY90</accession>
<feature type="region of interest" description="Disordered" evidence="1">
    <location>
        <begin position="30"/>
        <end position="49"/>
    </location>
</feature>
<gene>
    <name evidence="2" type="ORF">SY1_17540</name>
</gene>
<feature type="region of interest" description="Disordered" evidence="1">
    <location>
        <begin position="1"/>
        <end position="24"/>
    </location>
</feature>
<organism evidence="2 3">
    <name type="scientific">Fretibacterium fastidiosum</name>
    <dbReference type="NCBI Taxonomy" id="651822"/>
    <lineage>
        <taxon>Bacteria</taxon>
        <taxon>Thermotogati</taxon>
        <taxon>Synergistota</taxon>
        <taxon>Synergistia</taxon>
        <taxon>Synergistales</taxon>
        <taxon>Aminobacteriaceae</taxon>
        <taxon>Fretibacterium</taxon>
    </lineage>
</organism>
<evidence type="ECO:0000313" key="2">
    <source>
        <dbReference type="EMBL" id="CBL28667.1"/>
    </source>
</evidence>
<feature type="compositionally biased region" description="Basic and acidic residues" evidence="1">
    <location>
        <begin position="8"/>
        <end position="24"/>
    </location>
</feature>
<evidence type="ECO:0000256" key="1">
    <source>
        <dbReference type="SAM" id="MobiDB-lite"/>
    </source>
</evidence>
<dbReference type="AlphaFoldDB" id="A0AB94IY90"/>
<reference evidence="2 3" key="2">
    <citation type="submission" date="2010-03" db="EMBL/GenBank/DDBJ databases">
        <authorList>
            <person name="Pajon A."/>
        </authorList>
    </citation>
    <scope>NUCLEOTIDE SEQUENCE [LARGE SCALE GENOMIC DNA]</scope>
    <source>
        <strain evidence="2 3">SGP1</strain>
    </source>
</reference>
<proteinExistence type="predicted"/>
<protein>
    <submittedName>
        <fullName evidence="2">Uncharacterized protein</fullName>
    </submittedName>
</protein>
<dbReference type="Proteomes" id="UP000008957">
    <property type="component" value="Chromosome"/>
</dbReference>